<dbReference type="RefSeq" id="XP_020407436.1">
    <property type="nucleotide sequence ID" value="XM_020551847.2"/>
</dbReference>
<feature type="active site" evidence="6">
    <location>
        <position position="345"/>
    </location>
</feature>
<organism evidence="9 10">
    <name type="scientific">Zea mays</name>
    <name type="common">Maize</name>
    <dbReference type="NCBI Taxonomy" id="4577"/>
    <lineage>
        <taxon>Eukaryota</taxon>
        <taxon>Viridiplantae</taxon>
        <taxon>Streptophyta</taxon>
        <taxon>Embryophyta</taxon>
        <taxon>Tracheophyta</taxon>
        <taxon>Spermatophyta</taxon>
        <taxon>Magnoliopsida</taxon>
        <taxon>Liliopsida</taxon>
        <taxon>Poales</taxon>
        <taxon>Poaceae</taxon>
        <taxon>PACMAD clade</taxon>
        <taxon>Panicoideae</taxon>
        <taxon>Andropogonodae</taxon>
        <taxon>Andropogoneae</taxon>
        <taxon>Tripsacinae</taxon>
        <taxon>Zea</taxon>
    </lineage>
</organism>
<dbReference type="Proteomes" id="UP000007305">
    <property type="component" value="Chromosome 4"/>
</dbReference>
<dbReference type="InterPro" id="IPR001461">
    <property type="entry name" value="Aspartic_peptidase_A1"/>
</dbReference>
<dbReference type="Pfam" id="PF14541">
    <property type="entry name" value="TAXi_C"/>
    <property type="match status" value="1"/>
</dbReference>
<feature type="transmembrane region" description="Helical" evidence="7">
    <location>
        <begin position="30"/>
        <end position="51"/>
    </location>
</feature>
<evidence type="ECO:0000256" key="2">
    <source>
        <dbReference type="ARBA" id="ARBA00022670"/>
    </source>
</evidence>
<keyword evidence="7" id="KW-1133">Transmembrane helix</keyword>
<keyword evidence="3" id="KW-0064">Aspartyl protease</keyword>
<feature type="active site" evidence="6">
    <location>
        <position position="138"/>
    </location>
</feature>
<comment type="similarity">
    <text evidence="1">Belongs to the peptidase A1 family.</text>
</comment>
<dbReference type="GO" id="GO:0004190">
    <property type="term" value="F:aspartic-type endopeptidase activity"/>
    <property type="evidence" value="ECO:0000318"/>
    <property type="project" value="GO_Central"/>
</dbReference>
<dbReference type="InterPro" id="IPR051708">
    <property type="entry name" value="Plant_Aspart_Prot_A1"/>
</dbReference>
<dbReference type="FunFam" id="2.40.70.10:FF:000034">
    <property type="entry name" value="Aspartyl protease family protein"/>
    <property type="match status" value="1"/>
</dbReference>
<dbReference type="OrthoDB" id="771136at2759"/>
<keyword evidence="7" id="KW-0472">Membrane</keyword>
<dbReference type="InterPro" id="IPR021109">
    <property type="entry name" value="Peptidase_aspartic_dom_sf"/>
</dbReference>
<evidence type="ECO:0000313" key="9">
    <source>
        <dbReference type="EnsemblPlants" id="Zm00001eb178610_P001"/>
    </source>
</evidence>
<dbReference type="GO" id="GO:0005576">
    <property type="term" value="C:extracellular region"/>
    <property type="evidence" value="ECO:0000318"/>
    <property type="project" value="GO_Central"/>
</dbReference>
<dbReference type="InterPro" id="IPR032799">
    <property type="entry name" value="TAXi_C"/>
</dbReference>
<dbReference type="PANTHER" id="PTHR47967:SF56">
    <property type="entry name" value="PEPTIDASE A1 DOMAIN-CONTAINING PROTEIN"/>
    <property type="match status" value="1"/>
</dbReference>
<evidence type="ECO:0000256" key="6">
    <source>
        <dbReference type="PIRSR" id="PIRSR601461-1"/>
    </source>
</evidence>
<evidence type="ECO:0000259" key="8">
    <source>
        <dbReference type="PROSITE" id="PS51767"/>
    </source>
</evidence>
<dbReference type="InterPro" id="IPR032861">
    <property type="entry name" value="TAXi_N"/>
</dbReference>
<dbReference type="CDD" id="cd05476">
    <property type="entry name" value="pepsin_A_like_plant"/>
    <property type="match status" value="1"/>
</dbReference>
<dbReference type="PROSITE" id="PS51767">
    <property type="entry name" value="PEPTIDASE_A1"/>
    <property type="match status" value="1"/>
</dbReference>
<dbReference type="InterPro" id="IPR033121">
    <property type="entry name" value="PEPTIDASE_A1"/>
</dbReference>
<dbReference type="GO" id="GO:0006508">
    <property type="term" value="P:proteolysis"/>
    <property type="evidence" value="ECO:0007669"/>
    <property type="project" value="UniProtKB-KW"/>
</dbReference>
<keyword evidence="7" id="KW-0812">Transmembrane</keyword>
<dbReference type="PRINTS" id="PR00792">
    <property type="entry name" value="PEPSIN"/>
</dbReference>
<dbReference type="FunFam" id="2.40.70.10:FF:000162">
    <property type="entry name" value="Aspartic proteinase nepenthesin-1"/>
    <property type="match status" value="1"/>
</dbReference>
<protein>
    <recommendedName>
        <fullName evidence="8">Peptidase A1 domain-containing protein</fullName>
    </recommendedName>
</protein>
<feature type="domain" description="Peptidase A1" evidence="8">
    <location>
        <begin position="120"/>
        <end position="465"/>
    </location>
</feature>
<dbReference type="Gene3D" id="2.40.70.10">
    <property type="entry name" value="Acid Proteases"/>
    <property type="match status" value="2"/>
</dbReference>
<proteinExistence type="evidence at protein level"/>
<evidence type="ECO:0007829" key="11">
    <source>
        <dbReference type="PeptideAtlas" id="A0A804NQM6"/>
    </source>
</evidence>
<dbReference type="KEGG" id="zma:100501208"/>
<evidence type="ECO:0000256" key="1">
    <source>
        <dbReference type="ARBA" id="ARBA00007447"/>
    </source>
</evidence>
<gene>
    <name evidence="9" type="primary">LOC100501208</name>
</gene>
<dbReference type="InParanoid" id="A0A804NQM6"/>
<dbReference type="PANTHER" id="PTHR47967">
    <property type="entry name" value="OS07G0603500 PROTEIN-RELATED"/>
    <property type="match status" value="1"/>
</dbReference>
<dbReference type="AlphaFoldDB" id="A0A804NQM6"/>
<keyword evidence="10" id="KW-1185">Reference proteome</keyword>
<dbReference type="SUPFAM" id="SSF50630">
    <property type="entry name" value="Acid proteases"/>
    <property type="match status" value="1"/>
</dbReference>
<keyword evidence="2" id="KW-0645">Protease</keyword>
<name>A0A804NQM6_MAIZE</name>
<evidence type="ECO:0000256" key="4">
    <source>
        <dbReference type="ARBA" id="ARBA00022801"/>
    </source>
</evidence>
<keyword evidence="11" id="KW-1267">Proteomics identification</keyword>
<keyword evidence="5" id="KW-0325">Glycoprotein</keyword>
<dbReference type="GeneID" id="100501208"/>
<keyword evidence="4" id="KW-0378">Hydrolase</keyword>
<dbReference type="EnsemblPlants" id="Zm00001eb178610_T001">
    <property type="protein sequence ID" value="Zm00001eb178610_P001"/>
    <property type="gene ID" value="Zm00001eb178610"/>
</dbReference>
<reference evidence="10" key="1">
    <citation type="journal article" date="2009" name="Science">
        <title>The B73 maize genome: complexity, diversity, and dynamics.</title>
        <authorList>
            <person name="Schnable P.S."/>
            <person name="Ware D."/>
            <person name="Fulton R.S."/>
            <person name="Stein J.C."/>
            <person name="Wei F."/>
            <person name="Pasternak S."/>
            <person name="Liang C."/>
            <person name="Zhang J."/>
            <person name="Fulton L."/>
            <person name="Graves T.A."/>
            <person name="Minx P."/>
            <person name="Reily A.D."/>
            <person name="Courtney L."/>
            <person name="Kruchowski S.S."/>
            <person name="Tomlinson C."/>
            <person name="Strong C."/>
            <person name="Delehaunty K."/>
            <person name="Fronick C."/>
            <person name="Courtney B."/>
            <person name="Rock S.M."/>
            <person name="Belter E."/>
            <person name="Du F."/>
            <person name="Kim K."/>
            <person name="Abbott R.M."/>
            <person name="Cotton M."/>
            <person name="Levy A."/>
            <person name="Marchetto P."/>
            <person name="Ochoa K."/>
            <person name="Jackson S.M."/>
            <person name="Gillam B."/>
            <person name="Chen W."/>
            <person name="Yan L."/>
            <person name="Higginbotham J."/>
            <person name="Cardenas M."/>
            <person name="Waligorski J."/>
            <person name="Applebaum E."/>
            <person name="Phelps L."/>
            <person name="Falcone J."/>
            <person name="Kanchi K."/>
            <person name="Thane T."/>
            <person name="Scimone A."/>
            <person name="Thane N."/>
            <person name="Henke J."/>
            <person name="Wang T."/>
            <person name="Ruppert J."/>
            <person name="Shah N."/>
            <person name="Rotter K."/>
            <person name="Hodges J."/>
            <person name="Ingenthron E."/>
            <person name="Cordes M."/>
            <person name="Kohlberg S."/>
            <person name="Sgro J."/>
            <person name="Delgado B."/>
            <person name="Mead K."/>
            <person name="Chinwalla A."/>
            <person name="Leonard S."/>
            <person name="Crouse K."/>
            <person name="Collura K."/>
            <person name="Kudrna D."/>
            <person name="Currie J."/>
            <person name="He R."/>
            <person name="Angelova A."/>
            <person name="Rajasekar S."/>
            <person name="Mueller T."/>
            <person name="Lomeli R."/>
            <person name="Scara G."/>
            <person name="Ko A."/>
            <person name="Delaney K."/>
            <person name="Wissotski M."/>
            <person name="Lopez G."/>
            <person name="Campos D."/>
            <person name="Braidotti M."/>
            <person name="Ashley E."/>
            <person name="Golser W."/>
            <person name="Kim H."/>
            <person name="Lee S."/>
            <person name="Lin J."/>
            <person name="Dujmic Z."/>
            <person name="Kim W."/>
            <person name="Talag J."/>
            <person name="Zuccolo A."/>
            <person name="Fan C."/>
            <person name="Sebastian A."/>
            <person name="Kramer M."/>
            <person name="Spiegel L."/>
            <person name="Nascimento L."/>
            <person name="Zutavern T."/>
            <person name="Miller B."/>
            <person name="Ambroise C."/>
            <person name="Muller S."/>
            <person name="Spooner W."/>
            <person name="Narechania A."/>
            <person name="Ren L."/>
            <person name="Wei S."/>
            <person name="Kumari S."/>
            <person name="Faga B."/>
            <person name="Levy M.J."/>
            <person name="McMahan L."/>
            <person name="Van Buren P."/>
            <person name="Vaughn M.W."/>
            <person name="Ying K."/>
            <person name="Yeh C.-T."/>
            <person name="Emrich S.J."/>
            <person name="Jia Y."/>
            <person name="Kalyanaraman A."/>
            <person name="Hsia A.-P."/>
            <person name="Barbazuk W.B."/>
            <person name="Baucom R.S."/>
            <person name="Brutnell T.P."/>
            <person name="Carpita N.C."/>
            <person name="Chaparro C."/>
            <person name="Chia J.-M."/>
            <person name="Deragon J.-M."/>
            <person name="Estill J.C."/>
            <person name="Fu Y."/>
            <person name="Jeddeloh J.A."/>
            <person name="Han Y."/>
            <person name="Lee H."/>
            <person name="Li P."/>
            <person name="Lisch D.R."/>
            <person name="Liu S."/>
            <person name="Liu Z."/>
            <person name="Nagel D.H."/>
            <person name="McCann M.C."/>
            <person name="SanMiguel P."/>
            <person name="Myers A.M."/>
            <person name="Nettleton D."/>
            <person name="Nguyen J."/>
            <person name="Penning B.W."/>
            <person name="Ponnala L."/>
            <person name="Schneider K.L."/>
            <person name="Schwartz D.C."/>
            <person name="Sharma A."/>
            <person name="Soderlund C."/>
            <person name="Springer N.M."/>
            <person name="Sun Q."/>
            <person name="Wang H."/>
            <person name="Waterman M."/>
            <person name="Westerman R."/>
            <person name="Wolfgruber T.K."/>
            <person name="Yang L."/>
            <person name="Yu Y."/>
            <person name="Zhang L."/>
            <person name="Zhou S."/>
            <person name="Zhu Q."/>
            <person name="Bennetzen J.L."/>
            <person name="Dawe R.K."/>
            <person name="Jiang J."/>
            <person name="Jiang N."/>
            <person name="Presting G.G."/>
            <person name="Wessler S.R."/>
            <person name="Aluru S."/>
            <person name="Martienssen R.A."/>
            <person name="Clifton S.W."/>
            <person name="McCombie W.R."/>
            <person name="Wing R.A."/>
            <person name="Wilson R.K."/>
        </authorList>
    </citation>
    <scope>NUCLEOTIDE SEQUENCE [LARGE SCALE GENOMIC DNA]</scope>
    <source>
        <strain evidence="10">cv. B73</strain>
    </source>
</reference>
<evidence type="ECO:0000313" key="10">
    <source>
        <dbReference type="Proteomes" id="UP000007305"/>
    </source>
</evidence>
<reference evidence="9" key="2">
    <citation type="submission" date="2019-07" db="EMBL/GenBank/DDBJ databases">
        <authorList>
            <person name="Seetharam A."/>
            <person name="Woodhouse M."/>
            <person name="Cannon E."/>
        </authorList>
    </citation>
    <scope>NUCLEOTIDE SEQUENCE [LARGE SCALE GENOMIC DNA]</scope>
    <source>
        <strain evidence="9">cv. B73</strain>
    </source>
</reference>
<evidence type="ECO:0000256" key="5">
    <source>
        <dbReference type="ARBA" id="ARBA00023180"/>
    </source>
</evidence>
<dbReference type="FunCoup" id="A0A804NQM6">
    <property type="interactions" value="3"/>
</dbReference>
<dbReference type="Pfam" id="PF14543">
    <property type="entry name" value="TAXi_N"/>
    <property type="match status" value="1"/>
</dbReference>
<evidence type="ECO:0000256" key="3">
    <source>
        <dbReference type="ARBA" id="ARBA00022750"/>
    </source>
</evidence>
<sequence>MQTTNPEILNIDRVAQPIPRGMARRRLHHGLQLVCLVAVVLTAAPAAHAIFHFDIRFDAGSPFFGGGHSRHDMWRRAALESNARLSRRLARALGNKQSGAAADAIVEPDVTLSQYTQQGHSLTVGVGTPPQPSKVILDLGSDLLWTQCSLVGPTAKQLEPVFDAARSSSFSVLPCSSKPCQEGTFTNKTCTDSRCAYENDYGIMTSTGVLATETFTFGAHQNFSANLTFGCGKLTNGTIAGASGIMGVSPGPLSVLKQLSITKFSYCLTPFTDHKTSPVMFGAMADLGKYKTTGKVQTIPLLKNPVEDIYYYVPMVGISIGSKRLDVPEAILALRPDGTGGTVLDSATTLAYLVEPAFKELKKAVMEGMKLPAANRSIDDYPVCFELPRGMSMEGVQVPPLVLHFAGDAEMSLPRDSYFQEPSPGMMCLAVMQAPFEGAPNVIGNVQQQNMHVLYDLGNRKFSYAPTKCDSI</sequence>
<evidence type="ECO:0000256" key="7">
    <source>
        <dbReference type="SAM" id="Phobius"/>
    </source>
</evidence>
<dbReference type="Gramene" id="Zm00001eb178610_T001">
    <property type="protein sequence ID" value="Zm00001eb178610_P001"/>
    <property type="gene ID" value="Zm00001eb178610"/>
</dbReference>
<reference evidence="9" key="3">
    <citation type="submission" date="2021-05" db="UniProtKB">
        <authorList>
            <consortium name="EnsemblPlants"/>
        </authorList>
    </citation>
    <scope>IDENTIFICATION</scope>
    <source>
        <strain evidence="9">cv. B73</strain>
    </source>
</reference>
<accession>A0A804NQM6</accession>
<dbReference type="InterPro" id="IPR034161">
    <property type="entry name" value="Pepsin-like_plant"/>
</dbReference>